<evidence type="ECO:0000256" key="1">
    <source>
        <dbReference type="SAM" id="MobiDB-lite"/>
    </source>
</evidence>
<evidence type="ECO:0000313" key="3">
    <source>
        <dbReference type="Proteomes" id="UP000673691"/>
    </source>
</evidence>
<feature type="compositionally biased region" description="Low complexity" evidence="1">
    <location>
        <begin position="79"/>
        <end position="88"/>
    </location>
</feature>
<feature type="compositionally biased region" description="Polar residues" evidence="1">
    <location>
        <begin position="1"/>
        <end position="15"/>
    </location>
</feature>
<organism evidence="2 3">
    <name type="scientific">Olpidium bornovanus</name>
    <dbReference type="NCBI Taxonomy" id="278681"/>
    <lineage>
        <taxon>Eukaryota</taxon>
        <taxon>Fungi</taxon>
        <taxon>Fungi incertae sedis</taxon>
        <taxon>Olpidiomycota</taxon>
        <taxon>Olpidiomycotina</taxon>
        <taxon>Olpidiomycetes</taxon>
        <taxon>Olpidiales</taxon>
        <taxon>Olpidiaceae</taxon>
        <taxon>Olpidium</taxon>
    </lineage>
</organism>
<proteinExistence type="predicted"/>
<reference evidence="2 3" key="1">
    <citation type="journal article" name="Sci. Rep.">
        <title>Genome-scale phylogenetic analyses confirm Olpidium as the closest living zoosporic fungus to the non-flagellated, terrestrial fungi.</title>
        <authorList>
            <person name="Chang Y."/>
            <person name="Rochon D."/>
            <person name="Sekimoto S."/>
            <person name="Wang Y."/>
            <person name="Chovatia M."/>
            <person name="Sandor L."/>
            <person name="Salamov A."/>
            <person name="Grigoriev I.V."/>
            <person name="Stajich J.E."/>
            <person name="Spatafora J.W."/>
        </authorList>
    </citation>
    <scope>NUCLEOTIDE SEQUENCE [LARGE SCALE GENOMIC DNA]</scope>
    <source>
        <strain evidence="2">S191</strain>
    </source>
</reference>
<name>A0A8H7ZUT7_9FUNG</name>
<keyword evidence="3" id="KW-1185">Reference proteome</keyword>
<comment type="caution">
    <text evidence="2">The sequence shown here is derived from an EMBL/GenBank/DDBJ whole genome shotgun (WGS) entry which is preliminary data.</text>
</comment>
<feature type="non-terminal residue" evidence="2">
    <location>
        <position position="1"/>
    </location>
</feature>
<feature type="region of interest" description="Disordered" evidence="1">
    <location>
        <begin position="66"/>
        <end position="88"/>
    </location>
</feature>
<feature type="region of interest" description="Disordered" evidence="1">
    <location>
        <begin position="1"/>
        <end position="21"/>
    </location>
</feature>
<dbReference type="EMBL" id="JAEFCI010006109">
    <property type="protein sequence ID" value="KAG5459899.1"/>
    <property type="molecule type" value="Genomic_DNA"/>
</dbReference>
<dbReference type="Proteomes" id="UP000673691">
    <property type="component" value="Unassembled WGS sequence"/>
</dbReference>
<gene>
    <name evidence="2" type="ORF">BJ554DRAFT_8125</name>
</gene>
<accession>A0A8H7ZUT7</accession>
<evidence type="ECO:0000313" key="2">
    <source>
        <dbReference type="EMBL" id="KAG5459899.1"/>
    </source>
</evidence>
<dbReference type="AlphaFoldDB" id="A0A8H7ZUT7"/>
<protein>
    <submittedName>
        <fullName evidence="2">Uncharacterized protein</fullName>
    </submittedName>
</protein>
<sequence length="127" mass="13465">ETPSPTGSRVSNSYSLGRHPEGSWTVGASVGFDDGIGGDTWRFGAELTWERRGEAIPTRRPVEVFDEASSKRSARARRPPGYVAPGGPAATAAFYIDGENFETDLTAEALPGRNGERGHRLGACDGA</sequence>